<proteinExistence type="predicted"/>
<gene>
    <name evidence="2" type="ORF">A2264_01055</name>
</gene>
<protein>
    <submittedName>
        <fullName evidence="2">Uncharacterized protein</fullName>
    </submittedName>
</protein>
<dbReference type="AlphaFoldDB" id="A0A1F4W1G1"/>
<feature type="transmembrane region" description="Helical" evidence="1">
    <location>
        <begin position="93"/>
        <end position="114"/>
    </location>
</feature>
<organism evidence="2 3">
    <name type="scientific">candidate division WWE3 bacterium RIFOXYA2_FULL_46_9</name>
    <dbReference type="NCBI Taxonomy" id="1802636"/>
    <lineage>
        <taxon>Bacteria</taxon>
        <taxon>Katanobacteria</taxon>
    </lineage>
</organism>
<evidence type="ECO:0000256" key="1">
    <source>
        <dbReference type="SAM" id="Phobius"/>
    </source>
</evidence>
<comment type="caution">
    <text evidence="2">The sequence shown here is derived from an EMBL/GenBank/DDBJ whole genome shotgun (WGS) entry which is preliminary data.</text>
</comment>
<keyword evidence="1" id="KW-0812">Transmembrane</keyword>
<sequence length="117" mass="13757">MYFHNNYSVYPCNPRDNPLTKAFFFFRDRTALSPDKAIKMDRYDWMETGYRSGDPNKFIQLMPFIKEVSGKYYVDAKEFQPWYENKVKMGNKIGITLIIGLIAFVLLIVLLGILEIL</sequence>
<evidence type="ECO:0000313" key="2">
    <source>
        <dbReference type="EMBL" id="OGC63257.1"/>
    </source>
</evidence>
<keyword evidence="1" id="KW-0472">Membrane</keyword>
<dbReference type="Proteomes" id="UP000176614">
    <property type="component" value="Unassembled WGS sequence"/>
</dbReference>
<accession>A0A1F4W1G1</accession>
<evidence type="ECO:0000313" key="3">
    <source>
        <dbReference type="Proteomes" id="UP000176614"/>
    </source>
</evidence>
<keyword evidence="1" id="KW-1133">Transmembrane helix</keyword>
<name>A0A1F4W1G1_UNCKA</name>
<dbReference type="EMBL" id="MEVT01000008">
    <property type="protein sequence ID" value="OGC63257.1"/>
    <property type="molecule type" value="Genomic_DNA"/>
</dbReference>
<reference evidence="2 3" key="1">
    <citation type="journal article" date="2016" name="Nat. Commun.">
        <title>Thousands of microbial genomes shed light on interconnected biogeochemical processes in an aquifer system.</title>
        <authorList>
            <person name="Anantharaman K."/>
            <person name="Brown C.T."/>
            <person name="Hug L.A."/>
            <person name="Sharon I."/>
            <person name="Castelle C.J."/>
            <person name="Probst A.J."/>
            <person name="Thomas B.C."/>
            <person name="Singh A."/>
            <person name="Wilkins M.J."/>
            <person name="Karaoz U."/>
            <person name="Brodie E.L."/>
            <person name="Williams K.H."/>
            <person name="Hubbard S.S."/>
            <person name="Banfield J.F."/>
        </authorList>
    </citation>
    <scope>NUCLEOTIDE SEQUENCE [LARGE SCALE GENOMIC DNA]</scope>
</reference>